<feature type="binding site" evidence="17">
    <location>
        <position position="94"/>
    </location>
    <ligand>
        <name>ATP</name>
        <dbReference type="ChEBI" id="CHEBI:30616"/>
    </ligand>
</feature>
<evidence type="ECO:0000256" key="1">
    <source>
        <dbReference type="ARBA" id="ARBA00004251"/>
    </source>
</evidence>
<dbReference type="InterPro" id="IPR001245">
    <property type="entry name" value="Ser-Thr/Tyr_kinase_cat_dom"/>
</dbReference>
<dbReference type="EMBL" id="OY731400">
    <property type="protein sequence ID" value="CAJ1942217.1"/>
    <property type="molecule type" value="Genomic_DNA"/>
</dbReference>
<feature type="domain" description="Protein kinase" evidence="20">
    <location>
        <begin position="55"/>
        <end position="348"/>
    </location>
</feature>
<dbReference type="Pfam" id="PF07714">
    <property type="entry name" value="PK_Tyr_Ser-Thr"/>
    <property type="match status" value="1"/>
</dbReference>
<keyword evidence="5" id="KW-1003">Cell membrane</keyword>
<dbReference type="Proteomes" id="UP001189624">
    <property type="component" value="Chromosome 3"/>
</dbReference>
<accession>A0AA86S4W2</accession>
<proteinExistence type="inferred from homology"/>
<evidence type="ECO:0000256" key="14">
    <source>
        <dbReference type="ARBA" id="ARBA00023136"/>
    </source>
</evidence>
<evidence type="ECO:0000256" key="6">
    <source>
        <dbReference type="ARBA" id="ARBA00022527"/>
    </source>
</evidence>
<dbReference type="GO" id="GO:0005524">
    <property type="term" value="F:ATP binding"/>
    <property type="evidence" value="ECO:0007669"/>
    <property type="project" value="UniProtKB-UniRule"/>
</dbReference>
<feature type="region of interest" description="Disordered" evidence="19">
    <location>
        <begin position="1"/>
        <end position="25"/>
    </location>
</feature>
<dbReference type="SMART" id="SM00220">
    <property type="entry name" value="S_TKc"/>
    <property type="match status" value="1"/>
</dbReference>
<protein>
    <recommendedName>
        <fullName evidence="4">non-specific serine/threonine protein kinase</fullName>
        <ecNumber evidence="4">2.7.11.1</ecNumber>
    </recommendedName>
</protein>
<evidence type="ECO:0000256" key="12">
    <source>
        <dbReference type="ARBA" id="ARBA00022840"/>
    </source>
</evidence>
<keyword evidence="7" id="KW-0808">Transferase</keyword>
<evidence type="ECO:0000256" key="16">
    <source>
        <dbReference type="ARBA" id="ARBA00023180"/>
    </source>
</evidence>
<evidence type="ECO:0000256" key="19">
    <source>
        <dbReference type="SAM" id="MobiDB-lite"/>
    </source>
</evidence>
<dbReference type="InterPro" id="IPR011009">
    <property type="entry name" value="Kinase-like_dom_sf"/>
</dbReference>
<evidence type="ECO:0000256" key="4">
    <source>
        <dbReference type="ARBA" id="ARBA00012513"/>
    </source>
</evidence>
<dbReference type="PROSITE" id="PS00108">
    <property type="entry name" value="PROTEIN_KINASE_ST"/>
    <property type="match status" value="2"/>
</dbReference>
<dbReference type="GO" id="GO:0004674">
    <property type="term" value="F:protein serine/threonine kinase activity"/>
    <property type="evidence" value="ECO:0007669"/>
    <property type="project" value="UniProtKB-KW"/>
</dbReference>
<sequence>MGLCFSSSSLKNPQHSGNNDGEGFLPLPPPDGRILKWPNLVVFSYEDLKYATRNFKSDTLIGEGGFGRVYKGWLDENTLTPTKPGSGIDVAIKKFNKEGLQGFQQWQSEITFFGRLSHPNLVNLLGYCWDEDEFLLVYEFMPYGSLENHLFSRDPDKEPLSWSTRLKIVIGAARGLTFLHASENQVIHRDVKCSNILLDANYDAKLSDFGLARSGPSDGKNHVSSRVMSLGPSEGNTHVTTTIMGTYAYVAPGYKSDVYGFGVVLLEILTGMRALDPERPSGQQILVEWTKPCLSSKKKLKTIMDGRIEGQYSPKAAFEAAQLTLKCLGHDPNQRPSMKEVLEGLEAIQLQRRGGVSPYTCSCCPDSDDLKYVTRNFMSDALIDQGGFGRVYEGWLDENTLTPTEPGSGIVAAIKMFNKEGLQGFLIVVGNPYKEPLSWNTRLKIAIDAARGLAFLHASEKQVIHKDFKPSNILLDGVS</sequence>
<evidence type="ECO:0000256" key="18">
    <source>
        <dbReference type="RuleBase" id="RU000304"/>
    </source>
</evidence>
<comment type="subcellular location">
    <subcellularLocation>
        <location evidence="1">Cell membrane</location>
        <topology evidence="1">Single-pass type I membrane protein</topology>
    </subcellularLocation>
</comment>
<dbReference type="EC" id="2.7.11.1" evidence="4"/>
<evidence type="ECO:0000256" key="8">
    <source>
        <dbReference type="ARBA" id="ARBA00022692"/>
    </source>
</evidence>
<evidence type="ECO:0000256" key="11">
    <source>
        <dbReference type="ARBA" id="ARBA00022777"/>
    </source>
</evidence>
<dbReference type="FunFam" id="3.30.200.20:FF:000228">
    <property type="entry name" value="Serine/threonine-protein kinase BIK1"/>
    <property type="match status" value="1"/>
</dbReference>
<dbReference type="InterPro" id="IPR008271">
    <property type="entry name" value="Ser/Thr_kinase_AS"/>
</dbReference>
<gene>
    <name evidence="21" type="ORF">AYBTSS11_LOCUS10724</name>
</gene>
<dbReference type="PROSITE" id="PS50011">
    <property type="entry name" value="PROTEIN_KINASE_DOM"/>
    <property type="match status" value="1"/>
</dbReference>
<dbReference type="AlphaFoldDB" id="A0AA86S4W2"/>
<comment type="similarity">
    <text evidence="3">In the C-terminal section; belongs to the protein kinase superfamily. Ser/Thr protein kinase family.</text>
</comment>
<evidence type="ECO:0000256" key="15">
    <source>
        <dbReference type="ARBA" id="ARBA00023170"/>
    </source>
</evidence>
<keyword evidence="9" id="KW-0732">Signal</keyword>
<reference evidence="21" key="1">
    <citation type="submission" date="2023-10" db="EMBL/GenBank/DDBJ databases">
        <authorList>
            <person name="Domelevo Entfellner J.-B."/>
        </authorList>
    </citation>
    <scope>NUCLEOTIDE SEQUENCE</scope>
</reference>
<dbReference type="Gene3D" id="1.10.510.10">
    <property type="entry name" value="Transferase(Phosphotransferase) domain 1"/>
    <property type="match status" value="2"/>
</dbReference>
<evidence type="ECO:0000256" key="7">
    <source>
        <dbReference type="ARBA" id="ARBA00022679"/>
    </source>
</evidence>
<evidence type="ECO:0000256" key="13">
    <source>
        <dbReference type="ARBA" id="ARBA00022989"/>
    </source>
</evidence>
<evidence type="ECO:0000313" key="21">
    <source>
        <dbReference type="EMBL" id="CAJ1942217.1"/>
    </source>
</evidence>
<keyword evidence="13" id="KW-1133">Transmembrane helix</keyword>
<keyword evidence="16" id="KW-0325">Glycoprotein</keyword>
<name>A0AA86S4W2_9FABA</name>
<keyword evidence="14" id="KW-0472">Membrane</keyword>
<evidence type="ECO:0000259" key="20">
    <source>
        <dbReference type="PROSITE" id="PS50011"/>
    </source>
</evidence>
<feature type="compositionally biased region" description="Polar residues" evidence="19">
    <location>
        <begin position="1"/>
        <end position="19"/>
    </location>
</feature>
<dbReference type="PROSITE" id="PS00107">
    <property type="entry name" value="PROTEIN_KINASE_ATP"/>
    <property type="match status" value="1"/>
</dbReference>
<keyword evidence="22" id="KW-1185">Reference proteome</keyword>
<keyword evidence="8" id="KW-0812">Transmembrane</keyword>
<evidence type="ECO:0000256" key="9">
    <source>
        <dbReference type="ARBA" id="ARBA00022729"/>
    </source>
</evidence>
<evidence type="ECO:0000313" key="22">
    <source>
        <dbReference type="Proteomes" id="UP001189624"/>
    </source>
</evidence>
<dbReference type="FunFam" id="1.10.510.10:FF:000240">
    <property type="entry name" value="Lectin-domain containing receptor kinase A4.3"/>
    <property type="match status" value="1"/>
</dbReference>
<organism evidence="21 22">
    <name type="scientific">Sphenostylis stenocarpa</name>
    <dbReference type="NCBI Taxonomy" id="92480"/>
    <lineage>
        <taxon>Eukaryota</taxon>
        <taxon>Viridiplantae</taxon>
        <taxon>Streptophyta</taxon>
        <taxon>Embryophyta</taxon>
        <taxon>Tracheophyta</taxon>
        <taxon>Spermatophyta</taxon>
        <taxon>Magnoliopsida</taxon>
        <taxon>eudicotyledons</taxon>
        <taxon>Gunneridae</taxon>
        <taxon>Pentapetalae</taxon>
        <taxon>rosids</taxon>
        <taxon>fabids</taxon>
        <taxon>Fabales</taxon>
        <taxon>Fabaceae</taxon>
        <taxon>Papilionoideae</taxon>
        <taxon>50 kb inversion clade</taxon>
        <taxon>NPAAA clade</taxon>
        <taxon>indigoferoid/millettioid clade</taxon>
        <taxon>Phaseoleae</taxon>
        <taxon>Sphenostylis</taxon>
    </lineage>
</organism>
<dbReference type="GO" id="GO:0005886">
    <property type="term" value="C:plasma membrane"/>
    <property type="evidence" value="ECO:0007669"/>
    <property type="project" value="UniProtKB-SubCell"/>
</dbReference>
<dbReference type="Gramene" id="rna-AYBTSS11_LOCUS10724">
    <property type="protein sequence ID" value="CAJ1942217.1"/>
    <property type="gene ID" value="gene-AYBTSS11_LOCUS10724"/>
</dbReference>
<evidence type="ECO:0000256" key="17">
    <source>
        <dbReference type="PROSITE-ProRule" id="PRU10141"/>
    </source>
</evidence>
<comment type="similarity">
    <text evidence="18">Belongs to the protein kinase superfamily.</text>
</comment>
<evidence type="ECO:0000256" key="2">
    <source>
        <dbReference type="ARBA" id="ARBA00008536"/>
    </source>
</evidence>
<comment type="similarity">
    <text evidence="2">In the N-terminal section; belongs to the leguminous lectin family.</text>
</comment>
<keyword evidence="10 17" id="KW-0547">Nucleotide-binding</keyword>
<dbReference type="InterPro" id="IPR017441">
    <property type="entry name" value="Protein_kinase_ATP_BS"/>
</dbReference>
<evidence type="ECO:0000256" key="10">
    <source>
        <dbReference type="ARBA" id="ARBA00022741"/>
    </source>
</evidence>
<evidence type="ECO:0000256" key="5">
    <source>
        <dbReference type="ARBA" id="ARBA00022475"/>
    </source>
</evidence>
<evidence type="ECO:0000256" key="3">
    <source>
        <dbReference type="ARBA" id="ARBA00010217"/>
    </source>
</evidence>
<dbReference type="InterPro" id="IPR050823">
    <property type="entry name" value="Plant_Ser_Thr_Prot_Kinase"/>
</dbReference>
<keyword evidence="6 18" id="KW-0723">Serine/threonine-protein kinase</keyword>
<keyword evidence="12 17" id="KW-0067">ATP-binding</keyword>
<dbReference type="Gene3D" id="3.30.200.20">
    <property type="entry name" value="Phosphorylase Kinase, domain 1"/>
    <property type="match status" value="2"/>
</dbReference>
<keyword evidence="15" id="KW-0675">Receptor</keyword>
<dbReference type="GO" id="GO:0002229">
    <property type="term" value="P:defense response to oomycetes"/>
    <property type="evidence" value="ECO:0007669"/>
    <property type="project" value="UniProtKB-ARBA"/>
</dbReference>
<keyword evidence="11" id="KW-0418">Kinase</keyword>
<dbReference type="CDD" id="cd14066">
    <property type="entry name" value="STKc_IRAK"/>
    <property type="match status" value="1"/>
</dbReference>
<dbReference type="SUPFAM" id="SSF56112">
    <property type="entry name" value="Protein kinase-like (PK-like)"/>
    <property type="match status" value="2"/>
</dbReference>
<dbReference type="InterPro" id="IPR000719">
    <property type="entry name" value="Prot_kinase_dom"/>
</dbReference>
<dbReference type="PANTHER" id="PTHR45621">
    <property type="entry name" value="OS01G0588500 PROTEIN-RELATED"/>
    <property type="match status" value="1"/>
</dbReference>